<proteinExistence type="predicted"/>
<comment type="caution">
    <text evidence="3">The sequence shown here is derived from an EMBL/GenBank/DDBJ whole genome shotgun (WGS) entry which is preliminary data.</text>
</comment>
<organism evidence="3 4">
    <name type="scientific">Nocardioides humilatus</name>
    <dbReference type="NCBI Taxonomy" id="2607660"/>
    <lineage>
        <taxon>Bacteria</taxon>
        <taxon>Bacillati</taxon>
        <taxon>Actinomycetota</taxon>
        <taxon>Actinomycetes</taxon>
        <taxon>Propionibacteriales</taxon>
        <taxon>Nocardioidaceae</taxon>
        <taxon>Nocardioides</taxon>
    </lineage>
</organism>
<keyword evidence="2" id="KW-0732">Signal</keyword>
<gene>
    <name evidence="3" type="ORF">F0U44_07115</name>
</gene>
<dbReference type="SUPFAM" id="SSF49478">
    <property type="entry name" value="Cna protein B-type domain"/>
    <property type="match status" value="1"/>
</dbReference>
<sequence>MNPRRFTLLAAGLATTVAPLLTLPTAHAAAPSDLGWVTGTVVDTHGDPVEGALVNVLPPREIPELGMIDDRNQRWTVTDADGKFRVRQDDRGFLVQVCEAEPEAGAICRFPTEADYLVRYAGPDGAFDSWVQHTDLYDGSTTDLALGQVEVQPPARIKGVLEGAEHELVQVMRLNDTVALNTQTDESGRFTFDGLAPGRYYVRAGGFGTLPWQSDPITIDATHPGTVTGTLEGGTVLVGKAFDEATGEPARRTEIFLANGDGEPIASLITGRRGTFRFTGLIAGDYQVGQLRHGGAFVPHLEDVTVGDVDQVRADVPLTRGATATLRLRGTDGRVDSELRDSAGEVIYPNLLREDGVATYPGLAKGRYTLVAKDGSGYGIRSFRVREVKAYDLGRLRLDQPLLTLRGRTAPRAVVEATTSDLCPADSPFEQGAFHEIEQADASGHYVIRGLVPGEHWMVAADGFPGNYAPICHDDVVITQSQRYDVPLAAGNTLTGRLVYAGTDRPVIANLGYDVTYPEGQVTNPTSEHPTVGRTRGSTGEFTVTRIPDGAATGNLGLTGYDEAYAPSLWFYFPYQVATPYWLEAEPIELEITGDIDLGDIELVLKGAA</sequence>
<dbReference type="AlphaFoldDB" id="A0A5B1LKR2"/>
<dbReference type="SUPFAM" id="SSF49452">
    <property type="entry name" value="Starch-binding domain-like"/>
    <property type="match status" value="1"/>
</dbReference>
<dbReference type="Gene3D" id="2.60.40.1120">
    <property type="entry name" value="Carboxypeptidase-like, regulatory domain"/>
    <property type="match status" value="1"/>
</dbReference>
<dbReference type="Pfam" id="PF13620">
    <property type="entry name" value="CarboxypepD_reg"/>
    <property type="match status" value="1"/>
</dbReference>
<dbReference type="GO" id="GO:0030246">
    <property type="term" value="F:carbohydrate binding"/>
    <property type="evidence" value="ECO:0007669"/>
    <property type="project" value="InterPro"/>
</dbReference>
<dbReference type="SUPFAM" id="SSF117074">
    <property type="entry name" value="Hypothetical protein PA1324"/>
    <property type="match status" value="1"/>
</dbReference>
<dbReference type="Proteomes" id="UP000325003">
    <property type="component" value="Unassembled WGS sequence"/>
</dbReference>
<dbReference type="RefSeq" id="WP_149727613.1">
    <property type="nucleotide sequence ID" value="NZ_VUJV01000002.1"/>
</dbReference>
<dbReference type="InterPro" id="IPR013784">
    <property type="entry name" value="Carb-bd-like_fold"/>
</dbReference>
<reference evidence="3 4" key="1">
    <citation type="submission" date="2019-09" db="EMBL/GenBank/DDBJ databases">
        <title>Nocardioides panacisoli sp. nov., isolated from the soil of a ginseng field.</title>
        <authorList>
            <person name="Cho C."/>
        </authorList>
    </citation>
    <scope>NUCLEOTIDE SEQUENCE [LARGE SCALE GENOMIC DNA]</scope>
    <source>
        <strain evidence="3 4">BN130099</strain>
    </source>
</reference>
<feature type="chain" id="PRO_5022762877" evidence="2">
    <location>
        <begin position="29"/>
        <end position="609"/>
    </location>
</feature>
<keyword evidence="4" id="KW-1185">Reference proteome</keyword>
<dbReference type="EMBL" id="VUJV01000002">
    <property type="protein sequence ID" value="KAA1420189.1"/>
    <property type="molecule type" value="Genomic_DNA"/>
</dbReference>
<name>A0A5B1LKR2_9ACTN</name>
<evidence type="ECO:0000313" key="3">
    <source>
        <dbReference type="EMBL" id="KAA1420189.1"/>
    </source>
</evidence>
<evidence type="ECO:0000313" key="4">
    <source>
        <dbReference type="Proteomes" id="UP000325003"/>
    </source>
</evidence>
<evidence type="ECO:0000256" key="1">
    <source>
        <dbReference type="SAM" id="MobiDB-lite"/>
    </source>
</evidence>
<evidence type="ECO:0000256" key="2">
    <source>
        <dbReference type="SAM" id="SignalP"/>
    </source>
</evidence>
<feature type="signal peptide" evidence="2">
    <location>
        <begin position="1"/>
        <end position="28"/>
    </location>
</feature>
<feature type="region of interest" description="Disordered" evidence="1">
    <location>
        <begin position="519"/>
        <end position="538"/>
    </location>
</feature>
<reference evidence="3 4" key="2">
    <citation type="submission" date="2019-09" db="EMBL/GenBank/DDBJ databases">
        <authorList>
            <person name="Jin C."/>
        </authorList>
    </citation>
    <scope>NUCLEOTIDE SEQUENCE [LARGE SCALE GENOMIC DNA]</scope>
    <source>
        <strain evidence="3 4">BN130099</strain>
    </source>
</reference>
<protein>
    <submittedName>
        <fullName evidence="3">Uncharacterized protein</fullName>
    </submittedName>
</protein>
<accession>A0A5B1LKR2</accession>